<dbReference type="EMBL" id="RCMI01000148">
    <property type="protein sequence ID" value="KAG2930277.1"/>
    <property type="molecule type" value="Genomic_DNA"/>
</dbReference>
<evidence type="ECO:0000313" key="5">
    <source>
        <dbReference type="Proteomes" id="UP000736787"/>
    </source>
</evidence>
<dbReference type="EMBL" id="RCMG01000176">
    <property type="protein sequence ID" value="KAG2860709.1"/>
    <property type="molecule type" value="Genomic_DNA"/>
</dbReference>
<protein>
    <submittedName>
        <fullName evidence="3">Uncharacterized protein</fullName>
    </submittedName>
</protein>
<accession>A0A8T1EVP1</accession>
<dbReference type="EMBL" id="RCML01000156">
    <property type="protein sequence ID" value="KAG2988302.1"/>
    <property type="molecule type" value="Genomic_DNA"/>
</dbReference>
<reference evidence="3" key="1">
    <citation type="submission" date="2018-10" db="EMBL/GenBank/DDBJ databases">
        <title>Effector identification in a new, highly contiguous assembly of the strawberry crown rot pathogen Phytophthora cactorum.</title>
        <authorList>
            <person name="Armitage A.D."/>
            <person name="Nellist C.F."/>
            <person name="Bates H."/>
            <person name="Vickerstaff R.J."/>
            <person name="Harrison R.J."/>
        </authorList>
    </citation>
    <scope>NUCLEOTIDE SEQUENCE</scope>
    <source>
        <strain evidence="1">15-7</strain>
        <strain evidence="2">4032</strain>
        <strain evidence="3">4040</strain>
        <strain evidence="4">P415</strain>
    </source>
</reference>
<proteinExistence type="predicted"/>
<organism evidence="3 5">
    <name type="scientific">Phytophthora cactorum</name>
    <dbReference type="NCBI Taxonomy" id="29920"/>
    <lineage>
        <taxon>Eukaryota</taxon>
        <taxon>Sar</taxon>
        <taxon>Stramenopiles</taxon>
        <taxon>Oomycota</taxon>
        <taxon>Peronosporomycetes</taxon>
        <taxon>Peronosporales</taxon>
        <taxon>Peronosporaceae</taxon>
        <taxon>Phytophthora</taxon>
    </lineage>
</organism>
<sequence>MTLNGGTAFPDGFDWATELSSNAKIVDDLIALGAEGSLIKLNGYYV</sequence>
<evidence type="ECO:0000313" key="2">
    <source>
        <dbReference type="EMBL" id="KAG2930277.1"/>
    </source>
</evidence>
<dbReference type="Proteomes" id="UP000697107">
    <property type="component" value="Unassembled WGS sequence"/>
</dbReference>
<dbReference type="Proteomes" id="UP000736787">
    <property type="component" value="Unassembled WGS sequence"/>
</dbReference>
<dbReference type="Proteomes" id="UP000735874">
    <property type="component" value="Unassembled WGS sequence"/>
</dbReference>
<comment type="caution">
    <text evidence="3">The sequence shown here is derived from an EMBL/GenBank/DDBJ whole genome shotgun (WGS) entry which is preliminary data.</text>
</comment>
<evidence type="ECO:0000313" key="3">
    <source>
        <dbReference type="EMBL" id="KAG2955641.1"/>
    </source>
</evidence>
<dbReference type="EMBL" id="RCMK01000003">
    <property type="protein sequence ID" value="KAG2955641.1"/>
    <property type="molecule type" value="Genomic_DNA"/>
</dbReference>
<dbReference type="AlphaFoldDB" id="A0A8T1EVP1"/>
<name>A0A8T1EVP1_9STRA</name>
<dbReference type="Proteomes" id="UP000774804">
    <property type="component" value="Unassembled WGS sequence"/>
</dbReference>
<evidence type="ECO:0000313" key="4">
    <source>
        <dbReference type="EMBL" id="KAG2988302.1"/>
    </source>
</evidence>
<evidence type="ECO:0000313" key="1">
    <source>
        <dbReference type="EMBL" id="KAG2860709.1"/>
    </source>
</evidence>
<gene>
    <name evidence="1" type="ORF">PC113_g7826</name>
    <name evidence="2" type="ORF">PC115_g6590</name>
    <name evidence="3" type="ORF">PC117_g290</name>
    <name evidence="4" type="ORF">PC118_g6828</name>
</gene>